<dbReference type="STRING" id="569882.SAMN04490248_104191"/>
<keyword evidence="2" id="KW-1185">Reference proteome</keyword>
<proteinExistence type="predicted"/>
<sequence length="107" mass="11994">MCSLCGILGCDDHWTHSVDRPGVFTRNTDRHSRRSEGARRVAAANRVLSFRRVTLAEWQGTSYVVSNATGASTVFESFSHLWPEAETLAGREIDPLDDALIDWMEAR</sequence>
<dbReference type="OrthoDB" id="2086168at2"/>
<name>A0A1H8P9G8_9RHOB</name>
<gene>
    <name evidence="1" type="ORF">SAMN04490248_104191</name>
</gene>
<evidence type="ECO:0000313" key="1">
    <source>
        <dbReference type="EMBL" id="SEO38427.1"/>
    </source>
</evidence>
<accession>A0A1H8P9G8</accession>
<dbReference type="Proteomes" id="UP000198893">
    <property type="component" value="Unassembled WGS sequence"/>
</dbReference>
<evidence type="ECO:0000313" key="2">
    <source>
        <dbReference type="Proteomes" id="UP000198893"/>
    </source>
</evidence>
<dbReference type="RefSeq" id="WP_093116315.1">
    <property type="nucleotide sequence ID" value="NZ_FODS01000004.1"/>
</dbReference>
<protein>
    <submittedName>
        <fullName evidence="1">Uncharacterized protein</fullName>
    </submittedName>
</protein>
<reference evidence="1 2" key="1">
    <citation type="submission" date="2016-10" db="EMBL/GenBank/DDBJ databases">
        <authorList>
            <person name="de Groot N.N."/>
        </authorList>
    </citation>
    <scope>NUCLEOTIDE SEQUENCE [LARGE SCALE GENOMIC DNA]</scope>
    <source>
        <strain evidence="1 2">DSM 27842</strain>
    </source>
</reference>
<dbReference type="EMBL" id="FODS01000004">
    <property type="protein sequence ID" value="SEO38427.1"/>
    <property type="molecule type" value="Genomic_DNA"/>
</dbReference>
<dbReference type="AlphaFoldDB" id="A0A1H8P9G8"/>
<organism evidence="1 2">
    <name type="scientific">Salinihabitans flavidus</name>
    <dbReference type="NCBI Taxonomy" id="569882"/>
    <lineage>
        <taxon>Bacteria</taxon>
        <taxon>Pseudomonadati</taxon>
        <taxon>Pseudomonadota</taxon>
        <taxon>Alphaproteobacteria</taxon>
        <taxon>Rhodobacterales</taxon>
        <taxon>Roseobacteraceae</taxon>
        <taxon>Salinihabitans</taxon>
    </lineage>
</organism>